<dbReference type="Proteomes" id="UP001163324">
    <property type="component" value="Chromosome 1"/>
</dbReference>
<accession>A0ACC0VDB2</accession>
<reference evidence="1" key="1">
    <citation type="submission" date="2022-10" db="EMBL/GenBank/DDBJ databases">
        <title>Complete Genome of Trichothecium roseum strain YXFP-22015, a Plant Pathogen Isolated from Citrus.</title>
        <authorList>
            <person name="Wang Y."/>
            <person name="Zhu L."/>
        </authorList>
    </citation>
    <scope>NUCLEOTIDE SEQUENCE</scope>
    <source>
        <strain evidence="1">YXFP-22015</strain>
    </source>
</reference>
<keyword evidence="2" id="KW-1185">Reference proteome</keyword>
<proteinExistence type="predicted"/>
<protein>
    <submittedName>
        <fullName evidence="1">Uncharacterized protein</fullName>
    </submittedName>
</protein>
<gene>
    <name evidence="1" type="ORF">N3K66_000918</name>
</gene>
<sequence>MVQIPRRPYVNKNDPPNHDENAYAVDGRTSFHEFECVRRGAGITDDCLCYDDELTSKPKKHVTFDLPIRSRIITPPASPPSSPPSVRAKPVSAEGFTGDDDAETRPAGTVAPNHGSDSEDEAMGGCDEGRSGYNAPEKRRSAISRHKRNPSSSSPIVAQLTDRQKWEMIRSGRINQIYRKTPRGYAFMFARICEIKDILRADTGLSLGTRILLVYELASLEPTYLIATPMDKDYLRPYERDENGEGLAMTRGGVREVNQFDGARGWPLEVVRDTQSMANWGGISQFWMDRYWRDYGKGKVPQPFSYFAVLYNGGLRRGVFRQAAFTYAWKHPAPVV</sequence>
<dbReference type="EMBL" id="CM047940">
    <property type="protein sequence ID" value="KAI9904389.1"/>
    <property type="molecule type" value="Genomic_DNA"/>
</dbReference>
<comment type="caution">
    <text evidence="1">The sequence shown here is derived from an EMBL/GenBank/DDBJ whole genome shotgun (WGS) entry which is preliminary data.</text>
</comment>
<name>A0ACC0VDB2_9HYPO</name>
<organism evidence="1 2">
    <name type="scientific">Trichothecium roseum</name>
    <dbReference type="NCBI Taxonomy" id="47278"/>
    <lineage>
        <taxon>Eukaryota</taxon>
        <taxon>Fungi</taxon>
        <taxon>Dikarya</taxon>
        <taxon>Ascomycota</taxon>
        <taxon>Pezizomycotina</taxon>
        <taxon>Sordariomycetes</taxon>
        <taxon>Hypocreomycetidae</taxon>
        <taxon>Hypocreales</taxon>
        <taxon>Hypocreales incertae sedis</taxon>
        <taxon>Trichothecium</taxon>
    </lineage>
</organism>
<evidence type="ECO:0000313" key="1">
    <source>
        <dbReference type="EMBL" id="KAI9904389.1"/>
    </source>
</evidence>
<evidence type="ECO:0000313" key="2">
    <source>
        <dbReference type="Proteomes" id="UP001163324"/>
    </source>
</evidence>